<feature type="compositionally biased region" description="Low complexity" evidence="1">
    <location>
        <begin position="66"/>
        <end position="84"/>
    </location>
</feature>
<feature type="region of interest" description="Disordered" evidence="1">
    <location>
        <begin position="178"/>
        <end position="250"/>
    </location>
</feature>
<accession>A0ABP6M4Z5</accession>
<keyword evidence="3" id="KW-1185">Reference proteome</keyword>
<organism evidence="2 3">
    <name type="scientific">Streptomyces glomeratus</name>
    <dbReference type="NCBI Taxonomy" id="284452"/>
    <lineage>
        <taxon>Bacteria</taxon>
        <taxon>Bacillati</taxon>
        <taxon>Actinomycetota</taxon>
        <taxon>Actinomycetes</taxon>
        <taxon>Kitasatosporales</taxon>
        <taxon>Streptomycetaceae</taxon>
        <taxon>Streptomyces</taxon>
    </lineage>
</organism>
<feature type="compositionally biased region" description="Basic and acidic residues" evidence="1">
    <location>
        <begin position="228"/>
        <end position="242"/>
    </location>
</feature>
<dbReference type="RefSeq" id="WP_234520277.1">
    <property type="nucleotide sequence ID" value="NZ_BAAAUF010000081.1"/>
</dbReference>
<protein>
    <recommendedName>
        <fullName evidence="4">DUF3618 domain-containing protein</fullName>
    </recommendedName>
</protein>
<reference evidence="3" key="1">
    <citation type="journal article" date="2019" name="Int. J. Syst. Evol. Microbiol.">
        <title>The Global Catalogue of Microorganisms (GCM) 10K type strain sequencing project: providing services to taxonomists for standard genome sequencing and annotation.</title>
        <authorList>
            <consortium name="The Broad Institute Genomics Platform"/>
            <consortium name="The Broad Institute Genome Sequencing Center for Infectious Disease"/>
            <person name="Wu L."/>
            <person name="Ma J."/>
        </authorList>
    </citation>
    <scope>NUCLEOTIDE SEQUENCE [LARGE SCALE GENOMIC DNA]</scope>
    <source>
        <strain evidence="3">JCM 9091</strain>
    </source>
</reference>
<feature type="region of interest" description="Disordered" evidence="1">
    <location>
        <begin position="1"/>
        <end position="84"/>
    </location>
</feature>
<evidence type="ECO:0008006" key="4">
    <source>
        <dbReference type="Google" id="ProtNLM"/>
    </source>
</evidence>
<dbReference type="InterPro" id="IPR022062">
    <property type="entry name" value="DUF3618"/>
</dbReference>
<comment type="caution">
    <text evidence="2">The sequence shown here is derived from an EMBL/GenBank/DDBJ whole genome shotgun (WGS) entry which is preliminary data.</text>
</comment>
<evidence type="ECO:0000313" key="3">
    <source>
        <dbReference type="Proteomes" id="UP001501532"/>
    </source>
</evidence>
<proteinExistence type="predicted"/>
<dbReference type="Proteomes" id="UP001501532">
    <property type="component" value="Unassembled WGS sequence"/>
</dbReference>
<feature type="compositionally biased region" description="Basic and acidic residues" evidence="1">
    <location>
        <begin position="1"/>
        <end position="16"/>
    </location>
</feature>
<sequence>MGTAPHEIRADIEATRSKLSTDVARLADSARPSRMVKRRTRRARGAMRRVRQQVMGTSARAVSRGADQARQASQSVQASTSQAAQSLSGTVGQAAQTLQDTAGQTALEARQTVQQTQQAVKQAPEQAMRQTEGNPLAAGLIAFGAGALAAALIPTSQMEEEAASRASEQATPVFEAVKEAASESAQQLTQAATESAQQAAQEVQDTATQAARTTAEQAQDQMEQVTEQARESGKTTLDEARGHTTSPDAP</sequence>
<gene>
    <name evidence="2" type="ORF">GCM10010448_65890</name>
</gene>
<feature type="compositionally biased region" description="Low complexity" evidence="1">
    <location>
        <begin position="182"/>
        <end position="221"/>
    </location>
</feature>
<evidence type="ECO:0000313" key="2">
    <source>
        <dbReference type="EMBL" id="GAA3074223.1"/>
    </source>
</evidence>
<name>A0ABP6M4Z5_9ACTN</name>
<dbReference type="EMBL" id="BAAAUF010000081">
    <property type="protein sequence ID" value="GAA3074223.1"/>
    <property type="molecule type" value="Genomic_DNA"/>
</dbReference>
<evidence type="ECO:0000256" key="1">
    <source>
        <dbReference type="SAM" id="MobiDB-lite"/>
    </source>
</evidence>
<feature type="compositionally biased region" description="Basic residues" evidence="1">
    <location>
        <begin position="34"/>
        <end position="51"/>
    </location>
</feature>
<dbReference type="Pfam" id="PF12277">
    <property type="entry name" value="DUF3618"/>
    <property type="match status" value="1"/>
</dbReference>